<dbReference type="Gene3D" id="1.10.101.10">
    <property type="entry name" value="PGBD-like superfamily/PGBD"/>
    <property type="match status" value="2"/>
</dbReference>
<gene>
    <name evidence="2" type="ORF">UFOPK2754_00574</name>
    <name evidence="3" type="ORF">UFOPK3139_01460</name>
    <name evidence="4" type="ORF">UFOPK3543_01475</name>
    <name evidence="5" type="ORF">UFOPK3967_02962</name>
</gene>
<dbReference type="InterPro" id="IPR036366">
    <property type="entry name" value="PGBDSf"/>
</dbReference>
<proteinExistence type="predicted"/>
<accession>A0A6J7R6W6</accession>
<organism evidence="5">
    <name type="scientific">freshwater metagenome</name>
    <dbReference type="NCBI Taxonomy" id="449393"/>
    <lineage>
        <taxon>unclassified sequences</taxon>
        <taxon>metagenomes</taxon>
        <taxon>ecological metagenomes</taxon>
    </lineage>
</organism>
<evidence type="ECO:0000313" key="5">
    <source>
        <dbReference type="EMBL" id="CAB5024462.1"/>
    </source>
</evidence>
<dbReference type="SUPFAM" id="SSF47090">
    <property type="entry name" value="PGBD-like"/>
    <property type="match status" value="2"/>
</dbReference>
<sequence length="335" mass="35723">MPLPLEPGARGEDVRDLHLRLAAAGFPVRGMTPDHFSDATSSAVRSFQTARGLDASGLCDSTTWLQLVEAGHRLGDRLLYLHAPNLRGDDAAELQLRLGSLGFDAGRVDGIFGRQTERALVDFQRNAGLPTDGIAGQDTVRELGRLGAKSDQRDTVAVVRERERLRRSPRSLVNRRVVLGEFGGSAAAVLATARQLRTLGASVITLHHPDASRHASDANASDAELYLAVDTTADAACCAMYFATTGFVSTGGRRLAQIVAATAAEVLQIPPVSLGNRTPVLRETRMPAVQLRIGPAALVGTNLATVAAALVAAVEHWFLEPLEDIHPEQEGLSRP</sequence>
<dbReference type="InterPro" id="IPR036365">
    <property type="entry name" value="PGBD-like_sf"/>
</dbReference>
<dbReference type="Pfam" id="PF01471">
    <property type="entry name" value="PG_binding_1"/>
    <property type="match status" value="2"/>
</dbReference>
<feature type="domain" description="Peptidoglycan binding-like" evidence="1">
    <location>
        <begin position="10"/>
        <end position="66"/>
    </location>
</feature>
<evidence type="ECO:0000313" key="3">
    <source>
        <dbReference type="EMBL" id="CAB4830956.1"/>
    </source>
</evidence>
<evidence type="ECO:0000259" key="1">
    <source>
        <dbReference type="Pfam" id="PF01471"/>
    </source>
</evidence>
<dbReference type="EMBL" id="CAFBMH010000050">
    <property type="protein sequence ID" value="CAB4910616.1"/>
    <property type="molecule type" value="Genomic_DNA"/>
</dbReference>
<evidence type="ECO:0000313" key="2">
    <source>
        <dbReference type="EMBL" id="CAB4732436.1"/>
    </source>
</evidence>
<evidence type="ECO:0000313" key="4">
    <source>
        <dbReference type="EMBL" id="CAB4910616.1"/>
    </source>
</evidence>
<dbReference type="InterPro" id="IPR002477">
    <property type="entry name" value="Peptidoglycan-bd-like"/>
</dbReference>
<name>A0A6J7R6W6_9ZZZZ</name>
<feature type="domain" description="Peptidoglycan binding-like" evidence="1">
    <location>
        <begin position="87"/>
        <end position="142"/>
    </location>
</feature>
<protein>
    <submittedName>
        <fullName evidence="5">Unannotated protein</fullName>
    </submittedName>
</protein>
<dbReference type="AlphaFoldDB" id="A0A6J7R6W6"/>
<dbReference type="EMBL" id="CAFBOS010000279">
    <property type="protein sequence ID" value="CAB5024462.1"/>
    <property type="molecule type" value="Genomic_DNA"/>
</dbReference>
<dbReference type="EMBL" id="CAFABA010000055">
    <property type="protein sequence ID" value="CAB4830956.1"/>
    <property type="molecule type" value="Genomic_DNA"/>
</dbReference>
<dbReference type="EMBL" id="CAEZYR010000013">
    <property type="protein sequence ID" value="CAB4732436.1"/>
    <property type="molecule type" value="Genomic_DNA"/>
</dbReference>
<reference evidence="5" key="1">
    <citation type="submission" date="2020-05" db="EMBL/GenBank/DDBJ databases">
        <authorList>
            <person name="Chiriac C."/>
            <person name="Salcher M."/>
            <person name="Ghai R."/>
            <person name="Kavagutti S V."/>
        </authorList>
    </citation>
    <scope>NUCLEOTIDE SEQUENCE</scope>
</reference>